<keyword evidence="2" id="KW-0285">Flavoprotein</keyword>
<keyword evidence="8" id="KW-1185">Reference proteome</keyword>
<dbReference type="CDD" id="cd02809">
    <property type="entry name" value="alpha_hydroxyacid_oxid_FMN"/>
    <property type="match status" value="1"/>
</dbReference>
<dbReference type="InterPro" id="IPR013785">
    <property type="entry name" value="Aldolase_TIM"/>
</dbReference>
<proteinExistence type="inferred from homology"/>
<dbReference type="PANTHER" id="PTHR10578">
    <property type="entry name" value="S -2-HYDROXY-ACID OXIDASE-RELATED"/>
    <property type="match status" value="1"/>
</dbReference>
<comment type="cofactor">
    <cofactor evidence="1">
        <name>FMN</name>
        <dbReference type="ChEBI" id="CHEBI:58210"/>
    </cofactor>
</comment>
<dbReference type="InterPro" id="IPR012133">
    <property type="entry name" value="Alpha-hydoxy_acid_DH_FMN"/>
</dbReference>
<evidence type="ECO:0000259" key="6">
    <source>
        <dbReference type="PROSITE" id="PS51349"/>
    </source>
</evidence>
<dbReference type="PROSITE" id="PS00557">
    <property type="entry name" value="FMN_HYDROXY_ACID_DH_1"/>
    <property type="match status" value="1"/>
</dbReference>
<dbReference type="Gene3D" id="3.20.20.70">
    <property type="entry name" value="Aldolase class I"/>
    <property type="match status" value="1"/>
</dbReference>
<evidence type="ECO:0000256" key="1">
    <source>
        <dbReference type="ARBA" id="ARBA00001917"/>
    </source>
</evidence>
<dbReference type="RefSeq" id="WP_345346672.1">
    <property type="nucleotide sequence ID" value="NZ_BAABFB010000050.1"/>
</dbReference>
<evidence type="ECO:0000256" key="4">
    <source>
        <dbReference type="ARBA" id="ARBA00023002"/>
    </source>
</evidence>
<evidence type="ECO:0000256" key="3">
    <source>
        <dbReference type="ARBA" id="ARBA00022643"/>
    </source>
</evidence>
<protein>
    <submittedName>
        <fullName evidence="7">Alpha-hydroxy acid oxidase</fullName>
    </submittedName>
</protein>
<feature type="domain" description="FMN hydroxy acid dehydrogenase" evidence="6">
    <location>
        <begin position="9"/>
        <end position="394"/>
    </location>
</feature>
<dbReference type="Pfam" id="PF01070">
    <property type="entry name" value="FMN_dh"/>
    <property type="match status" value="1"/>
</dbReference>
<organism evidence="7 8">
    <name type="scientific">Rhodococcus olei</name>
    <dbReference type="NCBI Taxonomy" id="2161675"/>
    <lineage>
        <taxon>Bacteria</taxon>
        <taxon>Bacillati</taxon>
        <taxon>Actinomycetota</taxon>
        <taxon>Actinomycetes</taxon>
        <taxon>Mycobacteriales</taxon>
        <taxon>Nocardiaceae</taxon>
        <taxon>Rhodococcus</taxon>
    </lineage>
</organism>
<gene>
    <name evidence="7" type="ORF">GCM10023094_31210</name>
</gene>
<comment type="caution">
    <text evidence="7">The sequence shown here is derived from an EMBL/GenBank/DDBJ whole genome shotgun (WGS) entry which is preliminary data.</text>
</comment>
<comment type="similarity">
    <text evidence="5">Belongs to the FMN-dependent alpha-hydroxy acid dehydrogenase family.</text>
</comment>
<dbReference type="PROSITE" id="PS51349">
    <property type="entry name" value="FMN_HYDROXY_ACID_DH_2"/>
    <property type="match status" value="1"/>
</dbReference>
<dbReference type="Proteomes" id="UP001501183">
    <property type="component" value="Unassembled WGS sequence"/>
</dbReference>
<dbReference type="EMBL" id="BAABFB010000050">
    <property type="protein sequence ID" value="GAA4482059.1"/>
    <property type="molecule type" value="Genomic_DNA"/>
</dbReference>
<keyword evidence="4" id="KW-0560">Oxidoreductase</keyword>
<dbReference type="InterPro" id="IPR008259">
    <property type="entry name" value="FMN_hydac_DH_AS"/>
</dbReference>
<evidence type="ECO:0000256" key="5">
    <source>
        <dbReference type="ARBA" id="ARBA00024042"/>
    </source>
</evidence>
<dbReference type="PANTHER" id="PTHR10578:SF107">
    <property type="entry name" value="2-HYDROXYACID OXIDASE 1"/>
    <property type="match status" value="1"/>
</dbReference>
<keyword evidence="3" id="KW-0288">FMN</keyword>
<reference evidence="8" key="1">
    <citation type="journal article" date="2019" name="Int. J. Syst. Evol. Microbiol.">
        <title>The Global Catalogue of Microorganisms (GCM) 10K type strain sequencing project: providing services to taxonomists for standard genome sequencing and annotation.</title>
        <authorList>
            <consortium name="The Broad Institute Genomics Platform"/>
            <consortium name="The Broad Institute Genome Sequencing Center for Infectious Disease"/>
            <person name="Wu L."/>
            <person name="Ma J."/>
        </authorList>
    </citation>
    <scope>NUCLEOTIDE SEQUENCE [LARGE SCALE GENOMIC DNA]</scope>
    <source>
        <strain evidence="8">JCM 32206</strain>
    </source>
</reference>
<evidence type="ECO:0000313" key="7">
    <source>
        <dbReference type="EMBL" id="GAA4482059.1"/>
    </source>
</evidence>
<dbReference type="InterPro" id="IPR037396">
    <property type="entry name" value="FMN_HAD"/>
</dbReference>
<evidence type="ECO:0000313" key="8">
    <source>
        <dbReference type="Proteomes" id="UP001501183"/>
    </source>
</evidence>
<evidence type="ECO:0000256" key="2">
    <source>
        <dbReference type="ARBA" id="ARBA00022630"/>
    </source>
</evidence>
<dbReference type="SUPFAM" id="SSF51395">
    <property type="entry name" value="FMN-linked oxidoreductases"/>
    <property type="match status" value="1"/>
</dbReference>
<accession>A0ABP8P828</accession>
<dbReference type="PIRSF" id="PIRSF000138">
    <property type="entry name" value="Al-hdrx_acd_dh"/>
    <property type="match status" value="1"/>
</dbReference>
<dbReference type="InterPro" id="IPR000262">
    <property type="entry name" value="FMN-dep_DH"/>
</dbReference>
<sequence>MSAISFDVSMRSRPITVEDYRRKARRALPTMVWAFVDGGAEDEVTLRANRTAFDRWQLRSKVLTGNAGTSLSTKVGGVELSLPVFLSPTGMTGLVHWTGERSAARAAERAGTRAVISTASSYTVEEIADATSDNHFFQLYPWTSLATGEPLSKRFVDRAHSAGYRALFVTVDVPVPGNRERERKHGMGIPPTLTPKRALDAALRPRWAYHFLTKQRISSRMLVNERGAAAAVRSARTQQRLMRPDLSWDDLARIRDWWQGPLYIKGILDPDDAETALNLGADGIMVSNHGGRQLDSALAGLEALPGVVDRIGGRIPVYLDGGVRRGSDVVKALALGATAVGIGRPYVYGLAARGEDGAAHVLEIFREEIARTLTLMGVADVAELDRTHLHPVTDTAGAQYTDHRHTT</sequence>
<name>A0ABP8P828_9NOCA</name>